<protein>
    <submittedName>
        <fullName evidence="2">Uncharacterized protein</fullName>
    </submittedName>
</protein>
<evidence type="ECO:0000313" key="3">
    <source>
        <dbReference type="Proteomes" id="UP000035740"/>
    </source>
</evidence>
<proteinExistence type="predicted"/>
<name>A0A0J8BHW4_BETVV</name>
<gene>
    <name evidence="2" type="ORF">BVRB_037280</name>
</gene>
<organism evidence="2 3">
    <name type="scientific">Beta vulgaris subsp. vulgaris</name>
    <name type="common">Beet</name>
    <dbReference type="NCBI Taxonomy" id="3555"/>
    <lineage>
        <taxon>Eukaryota</taxon>
        <taxon>Viridiplantae</taxon>
        <taxon>Streptophyta</taxon>
        <taxon>Embryophyta</taxon>
        <taxon>Tracheophyta</taxon>
        <taxon>Spermatophyta</taxon>
        <taxon>Magnoliopsida</taxon>
        <taxon>eudicotyledons</taxon>
        <taxon>Gunneridae</taxon>
        <taxon>Pentapetalae</taxon>
        <taxon>Caryophyllales</taxon>
        <taxon>Chenopodiaceae</taxon>
        <taxon>Betoideae</taxon>
        <taxon>Beta</taxon>
    </lineage>
</organism>
<dbReference type="Gramene" id="KMS65310">
    <property type="protein sequence ID" value="KMS65310"/>
    <property type="gene ID" value="BVRB_037280"/>
</dbReference>
<accession>A0A0J8BHW4</accession>
<feature type="compositionally biased region" description="Basic and acidic residues" evidence="1">
    <location>
        <begin position="22"/>
        <end position="34"/>
    </location>
</feature>
<evidence type="ECO:0000256" key="1">
    <source>
        <dbReference type="SAM" id="MobiDB-lite"/>
    </source>
</evidence>
<feature type="region of interest" description="Disordered" evidence="1">
    <location>
        <begin position="1"/>
        <end position="34"/>
    </location>
</feature>
<reference evidence="2 3" key="1">
    <citation type="journal article" date="2014" name="Nature">
        <title>The genome of the recently domesticated crop plant sugar beet (Beta vulgaris).</title>
        <authorList>
            <person name="Dohm J.C."/>
            <person name="Minoche A.E."/>
            <person name="Holtgrawe D."/>
            <person name="Capella-Gutierrez S."/>
            <person name="Zakrzewski F."/>
            <person name="Tafer H."/>
            <person name="Rupp O."/>
            <person name="Sorensen T.R."/>
            <person name="Stracke R."/>
            <person name="Reinhardt R."/>
            <person name="Goesmann A."/>
            <person name="Kraft T."/>
            <person name="Schulz B."/>
            <person name="Stadler P.F."/>
            <person name="Schmidt T."/>
            <person name="Gabaldon T."/>
            <person name="Lehrach H."/>
            <person name="Weisshaar B."/>
            <person name="Himmelbauer H."/>
        </authorList>
    </citation>
    <scope>NUCLEOTIDE SEQUENCE [LARGE SCALE GENOMIC DNA]</scope>
    <source>
        <tissue evidence="2">Taproot</tissue>
    </source>
</reference>
<sequence length="34" mass="3872">GEGINSGKLWQRSNDGLQSSHKTNERESDAEERR</sequence>
<feature type="compositionally biased region" description="Polar residues" evidence="1">
    <location>
        <begin position="11"/>
        <end position="21"/>
    </location>
</feature>
<dbReference type="EMBL" id="KQ110854">
    <property type="protein sequence ID" value="KMS65310.1"/>
    <property type="molecule type" value="Genomic_DNA"/>
</dbReference>
<evidence type="ECO:0000313" key="2">
    <source>
        <dbReference type="EMBL" id="KMS65310.1"/>
    </source>
</evidence>
<dbReference type="AlphaFoldDB" id="A0A0J8BHW4"/>
<keyword evidence="3" id="KW-1185">Reference proteome</keyword>
<feature type="non-terminal residue" evidence="2">
    <location>
        <position position="1"/>
    </location>
</feature>
<dbReference type="Proteomes" id="UP000035740">
    <property type="component" value="Unassembled WGS sequence"/>
</dbReference>